<organism evidence="1 2">
    <name type="scientific">Haloferax namakaokahaiae</name>
    <dbReference type="NCBI Taxonomy" id="1748331"/>
    <lineage>
        <taxon>Archaea</taxon>
        <taxon>Methanobacteriati</taxon>
        <taxon>Methanobacteriota</taxon>
        <taxon>Stenosarchaea group</taxon>
        <taxon>Halobacteria</taxon>
        <taxon>Halobacteriales</taxon>
        <taxon>Haloferacaceae</taxon>
        <taxon>Haloferax</taxon>
    </lineage>
</organism>
<evidence type="ECO:0000313" key="2">
    <source>
        <dbReference type="Proteomes" id="UP001596481"/>
    </source>
</evidence>
<name>A0ABD5ZHG6_9EURY</name>
<sequence>MSATTTQSDGYAPESQPFIEWSDFNENREKYTGIICEEAEPDIWNPDTQNATTIRYDIDCIDGSLAREKFKRLSQYNTGLRVGRKWTNDRYNTNLLNRHLIQALASQLDLNPRFQREAERLFLSLDLSRFGIDARAVAYTVCMVVVHSSEDNTRACHPSVKDVDSEFERIAECEGFREGSLISLYNKVAQSGGKFRG</sequence>
<dbReference type="EMBL" id="JBHTAA010000005">
    <property type="protein sequence ID" value="MFC7204708.1"/>
    <property type="molecule type" value="Genomic_DNA"/>
</dbReference>
<gene>
    <name evidence="1" type="ORF">ACFQJC_14405</name>
</gene>
<protein>
    <submittedName>
        <fullName evidence="1">Uncharacterized protein</fullName>
    </submittedName>
</protein>
<comment type="caution">
    <text evidence="1">The sequence shown here is derived from an EMBL/GenBank/DDBJ whole genome shotgun (WGS) entry which is preliminary data.</text>
</comment>
<dbReference type="Proteomes" id="UP001596481">
    <property type="component" value="Unassembled WGS sequence"/>
</dbReference>
<evidence type="ECO:0000313" key="1">
    <source>
        <dbReference type="EMBL" id="MFC7204708.1"/>
    </source>
</evidence>
<dbReference type="AlphaFoldDB" id="A0ABD5ZHG6"/>
<dbReference type="RefSeq" id="WP_390224625.1">
    <property type="nucleotide sequence ID" value="NZ_JBHTAA010000005.1"/>
</dbReference>
<keyword evidence="2" id="KW-1185">Reference proteome</keyword>
<reference evidence="1 2" key="1">
    <citation type="journal article" date="2019" name="Int. J. Syst. Evol. Microbiol.">
        <title>The Global Catalogue of Microorganisms (GCM) 10K type strain sequencing project: providing services to taxonomists for standard genome sequencing and annotation.</title>
        <authorList>
            <consortium name="The Broad Institute Genomics Platform"/>
            <consortium name="The Broad Institute Genome Sequencing Center for Infectious Disease"/>
            <person name="Wu L."/>
            <person name="Ma J."/>
        </authorList>
    </citation>
    <scope>NUCLEOTIDE SEQUENCE [LARGE SCALE GENOMIC DNA]</scope>
    <source>
        <strain evidence="1 2">DSM 29988</strain>
    </source>
</reference>
<proteinExistence type="predicted"/>
<accession>A0ABD5ZHG6</accession>